<keyword evidence="1" id="KW-0812">Transmembrane</keyword>
<evidence type="ECO:0000313" key="2">
    <source>
        <dbReference type="EMBL" id="QGZ63142.1"/>
    </source>
</evidence>
<sequence length="124" mass="13868">MSVHSKLDRWRNVSRFLTARLSDYGQLFSIEVAETRARVMRELLALVALAVGGMFTLSFLCVALIATAWGTPYFLAVVWGVAAAWFLMSIVALMVVRSQRPAQSFGLLKDEMRADLETIKEALK</sequence>
<keyword evidence="1" id="KW-0472">Membrane</keyword>
<protein>
    <submittedName>
        <fullName evidence="2">Phage holin family protein</fullName>
    </submittedName>
</protein>
<dbReference type="InterPro" id="IPR009937">
    <property type="entry name" value="Phage_holin_3_6"/>
</dbReference>
<dbReference type="Proteomes" id="UP000433577">
    <property type="component" value="Chromosome 2"/>
</dbReference>
<gene>
    <name evidence="2" type="ORF">FAZ98_15130</name>
</gene>
<dbReference type="Pfam" id="PF07332">
    <property type="entry name" value="Phage_holin_3_6"/>
    <property type="match status" value="1"/>
</dbReference>
<organism evidence="2 3">
    <name type="scientific">Paraburkholderia acidisoli</name>
    <dbReference type="NCBI Taxonomy" id="2571748"/>
    <lineage>
        <taxon>Bacteria</taxon>
        <taxon>Pseudomonadati</taxon>
        <taxon>Pseudomonadota</taxon>
        <taxon>Betaproteobacteria</taxon>
        <taxon>Burkholderiales</taxon>
        <taxon>Burkholderiaceae</taxon>
        <taxon>Paraburkholderia</taxon>
    </lineage>
</organism>
<proteinExistence type="predicted"/>
<evidence type="ECO:0000256" key="1">
    <source>
        <dbReference type="SAM" id="Phobius"/>
    </source>
</evidence>
<evidence type="ECO:0000313" key="3">
    <source>
        <dbReference type="Proteomes" id="UP000433577"/>
    </source>
</evidence>
<dbReference type="EMBL" id="CP046914">
    <property type="protein sequence ID" value="QGZ63142.1"/>
    <property type="molecule type" value="Genomic_DNA"/>
</dbReference>
<feature type="transmembrane region" description="Helical" evidence="1">
    <location>
        <begin position="73"/>
        <end position="96"/>
    </location>
</feature>
<reference evidence="2 3" key="1">
    <citation type="submission" date="2019-12" db="EMBL/GenBank/DDBJ databases">
        <title>Paraburkholderia acidiphila 7Q-K02 sp. nov and Paraburkholderia acidisoli DHF22 sp. nov., two strains isolated from forest soil.</title>
        <authorList>
            <person name="Gao Z."/>
            <person name="Qiu L."/>
        </authorList>
    </citation>
    <scope>NUCLEOTIDE SEQUENCE [LARGE SCALE GENOMIC DNA]</scope>
    <source>
        <strain evidence="2 3">DHF22</strain>
    </source>
</reference>
<accession>A0A7Z2JF83</accession>
<dbReference type="AlphaFoldDB" id="A0A7Z2JF83"/>
<dbReference type="OrthoDB" id="9114220at2"/>
<name>A0A7Z2JF83_9BURK</name>
<dbReference type="RefSeq" id="WP_158952135.1">
    <property type="nucleotide sequence ID" value="NZ_CP046914.1"/>
</dbReference>
<keyword evidence="1" id="KW-1133">Transmembrane helix</keyword>
<keyword evidence="3" id="KW-1185">Reference proteome</keyword>
<dbReference type="KEGG" id="pacs:FAZ98_15130"/>
<feature type="transmembrane region" description="Helical" evidence="1">
    <location>
        <begin position="43"/>
        <end position="67"/>
    </location>
</feature>